<gene>
    <name evidence="5" type="ORF">IAB88_08840</name>
</gene>
<dbReference type="GO" id="GO:0008887">
    <property type="term" value="F:glycerate kinase activity"/>
    <property type="evidence" value="ECO:0007669"/>
    <property type="project" value="UniProtKB-UniRule"/>
</dbReference>
<dbReference type="InterPro" id="IPR018193">
    <property type="entry name" value="Glyc_kinase_flavodox-like_fold"/>
</dbReference>
<dbReference type="Gene3D" id="3.90.1510.10">
    <property type="entry name" value="Glycerate kinase, domain 2"/>
    <property type="match status" value="1"/>
</dbReference>
<dbReference type="PIRSF" id="PIRSF006078">
    <property type="entry name" value="GlxK"/>
    <property type="match status" value="1"/>
</dbReference>
<accession>A0A9D9IQX2</accession>
<evidence type="ECO:0000313" key="6">
    <source>
        <dbReference type="Proteomes" id="UP000823598"/>
    </source>
</evidence>
<dbReference type="Gene3D" id="3.40.50.10350">
    <property type="entry name" value="Glycerate kinase, domain 1"/>
    <property type="match status" value="1"/>
</dbReference>
<evidence type="ECO:0000256" key="2">
    <source>
        <dbReference type="ARBA" id="ARBA00022679"/>
    </source>
</evidence>
<proteinExistence type="inferred from homology"/>
<reference evidence="5" key="1">
    <citation type="submission" date="2020-10" db="EMBL/GenBank/DDBJ databases">
        <authorList>
            <person name="Gilroy R."/>
        </authorList>
    </citation>
    <scope>NUCLEOTIDE SEQUENCE</scope>
    <source>
        <strain evidence="5">6919</strain>
    </source>
</reference>
<dbReference type="InterPro" id="IPR018197">
    <property type="entry name" value="Glycerate_kinase_RE-like"/>
</dbReference>
<evidence type="ECO:0000256" key="4">
    <source>
        <dbReference type="PIRNR" id="PIRNR006078"/>
    </source>
</evidence>
<dbReference type="InterPro" id="IPR036129">
    <property type="entry name" value="Glycerate_kinase_sf"/>
</dbReference>
<sequence length="377" mass="38957">MKVLVAADKFKGSLSSIEVNAAIRQGVMDAVPDCDVVMMPVADGGDGTAAALVDSLGGLWTENIVHGPSGKSLPARYGVINGDTVVVDVAAASGLASLDAAGRNPLITSTLGTGEQIKDAICKGYRKFMIGLGGSATNDAATGILASLGYRFVGIDGNLLFPCGKNLVEICAVDSTCAMPELKECRFTLLCDVDVRFYGIEGAAYVFAPQKGADEVTVGLLDDGLRSFANILLETTGVDVQTLRYAGAAGGIGGTLCSMLGADAVCGIDAVIGMMGFDDVVAGADIVVTGEGRMDATTLLGKAPYGVCKWARRYDAPVIAFTADVKDAQILNAAGFLAVFPIQSGVLSEEESMRPEVASANLRRTAFQTFRLISGLK</sequence>
<dbReference type="GO" id="GO:0031388">
    <property type="term" value="P:organic acid phosphorylation"/>
    <property type="evidence" value="ECO:0007669"/>
    <property type="project" value="UniProtKB-UniRule"/>
</dbReference>
<organism evidence="5 6">
    <name type="scientific">Candidatus Limisoma faecipullorum</name>
    <dbReference type="NCBI Taxonomy" id="2840854"/>
    <lineage>
        <taxon>Bacteria</taxon>
        <taxon>Pseudomonadati</taxon>
        <taxon>Bacteroidota</taxon>
        <taxon>Bacteroidia</taxon>
        <taxon>Bacteroidales</taxon>
        <taxon>Candidatus Limisoma</taxon>
    </lineage>
</organism>
<evidence type="ECO:0000256" key="1">
    <source>
        <dbReference type="ARBA" id="ARBA00006284"/>
    </source>
</evidence>
<dbReference type="Pfam" id="PF02595">
    <property type="entry name" value="Gly_kinase"/>
    <property type="match status" value="1"/>
</dbReference>
<keyword evidence="3 4" id="KW-0418">Kinase</keyword>
<dbReference type="Proteomes" id="UP000823598">
    <property type="component" value="Unassembled WGS sequence"/>
</dbReference>
<comment type="caution">
    <text evidence="5">The sequence shown here is derived from an EMBL/GenBank/DDBJ whole genome shotgun (WGS) entry which is preliminary data.</text>
</comment>
<comment type="similarity">
    <text evidence="1 4">Belongs to the glycerate kinase type-1 family.</text>
</comment>
<evidence type="ECO:0000256" key="3">
    <source>
        <dbReference type="ARBA" id="ARBA00022777"/>
    </source>
</evidence>
<dbReference type="NCBIfam" id="TIGR00045">
    <property type="entry name" value="glycerate kinase"/>
    <property type="match status" value="1"/>
</dbReference>
<name>A0A9D9IQX2_9BACT</name>
<reference evidence="5" key="2">
    <citation type="journal article" date="2021" name="PeerJ">
        <title>Extensive microbial diversity within the chicken gut microbiome revealed by metagenomics and culture.</title>
        <authorList>
            <person name="Gilroy R."/>
            <person name="Ravi A."/>
            <person name="Getino M."/>
            <person name="Pursley I."/>
            <person name="Horton D.L."/>
            <person name="Alikhan N.F."/>
            <person name="Baker D."/>
            <person name="Gharbi K."/>
            <person name="Hall N."/>
            <person name="Watson M."/>
            <person name="Adriaenssens E.M."/>
            <person name="Foster-Nyarko E."/>
            <person name="Jarju S."/>
            <person name="Secka A."/>
            <person name="Antonio M."/>
            <person name="Oren A."/>
            <person name="Chaudhuri R.R."/>
            <person name="La Ragione R."/>
            <person name="Hildebrand F."/>
            <person name="Pallen M.J."/>
        </authorList>
    </citation>
    <scope>NUCLEOTIDE SEQUENCE</scope>
    <source>
        <strain evidence="5">6919</strain>
    </source>
</reference>
<evidence type="ECO:0000313" key="5">
    <source>
        <dbReference type="EMBL" id="MBO8477082.1"/>
    </source>
</evidence>
<dbReference type="SUPFAM" id="SSF110738">
    <property type="entry name" value="Glycerate kinase I"/>
    <property type="match status" value="1"/>
</dbReference>
<dbReference type="InterPro" id="IPR004381">
    <property type="entry name" value="Glycerate_kinase"/>
</dbReference>
<dbReference type="EMBL" id="JADIMC010000101">
    <property type="protein sequence ID" value="MBO8477082.1"/>
    <property type="molecule type" value="Genomic_DNA"/>
</dbReference>
<dbReference type="AlphaFoldDB" id="A0A9D9IQX2"/>
<dbReference type="PANTHER" id="PTHR21599:SF0">
    <property type="entry name" value="GLYCERATE KINASE"/>
    <property type="match status" value="1"/>
</dbReference>
<dbReference type="PANTHER" id="PTHR21599">
    <property type="entry name" value="GLYCERATE KINASE"/>
    <property type="match status" value="1"/>
</dbReference>
<protein>
    <submittedName>
        <fullName evidence="5">Glycerate kinase</fullName>
    </submittedName>
</protein>
<keyword evidence="2 4" id="KW-0808">Transferase</keyword>